<evidence type="ECO:0000256" key="1">
    <source>
        <dbReference type="PROSITE-ProRule" id="PRU00339"/>
    </source>
</evidence>
<dbReference type="PANTHER" id="PTHR12558">
    <property type="entry name" value="CELL DIVISION CYCLE 16,23,27"/>
    <property type="match status" value="1"/>
</dbReference>
<evidence type="ECO:0000313" key="4">
    <source>
        <dbReference type="Proteomes" id="UP001062263"/>
    </source>
</evidence>
<keyword evidence="1" id="KW-0802">TPR repeat</keyword>
<accession>A0ABM7ZE05</accession>
<evidence type="ECO:0008006" key="5">
    <source>
        <dbReference type="Google" id="ProtNLM"/>
    </source>
</evidence>
<dbReference type="EMBL" id="AP025943">
    <property type="protein sequence ID" value="BDL42920.1"/>
    <property type="molecule type" value="Genomic_DNA"/>
</dbReference>
<evidence type="ECO:0000313" key="3">
    <source>
        <dbReference type="EMBL" id="BDL42920.1"/>
    </source>
</evidence>
<dbReference type="Proteomes" id="UP001062263">
    <property type="component" value="Chromosome"/>
</dbReference>
<feature type="chain" id="PRO_5046805123" description="Tetratricopeptide repeat protein" evidence="2">
    <location>
        <begin position="19"/>
        <end position="810"/>
    </location>
</feature>
<dbReference type="SUPFAM" id="SSF48452">
    <property type="entry name" value="TPR-like"/>
    <property type="match status" value="4"/>
</dbReference>
<dbReference type="InterPro" id="IPR019734">
    <property type="entry name" value="TPR_rpt"/>
</dbReference>
<feature type="signal peptide" evidence="2">
    <location>
        <begin position="1"/>
        <end position="18"/>
    </location>
</feature>
<dbReference type="Gene3D" id="1.25.40.10">
    <property type="entry name" value="Tetratricopeptide repeat domain"/>
    <property type="match status" value="6"/>
</dbReference>
<dbReference type="RefSeq" id="WP_215437445.1">
    <property type="nucleotide sequence ID" value="NZ_AP025943.1"/>
</dbReference>
<gene>
    <name evidence="3" type="ORF">Abiwalacus_04940</name>
</gene>
<dbReference type="PROSITE" id="PS50005">
    <property type="entry name" value="TPR"/>
    <property type="match status" value="2"/>
</dbReference>
<keyword evidence="4" id="KW-1185">Reference proteome</keyword>
<dbReference type="Pfam" id="PF13174">
    <property type="entry name" value="TPR_6"/>
    <property type="match status" value="1"/>
</dbReference>
<sequence>MKALFPISVGLAVLAVCAAAQEHIPDAAPVDDGPLVANPEQDSLDMADMLYKQSQEPQTKANPQEYARLLDLSLRKYLEFSQRFPRSTQAPLAEYRAAMCLAELGRKEDAHALFQRLTQTGTPALVAASAYRLATDASAAGETDKAIQYYQLVIRSAEQNDLKVDAQYRLGRLFLASGNPEAAANMFCAVIGNPQADKRFVLVARMGYAALCADSSRLGEAYTEYRKVLDTPGVDARNRGIAILQAATLATKLKKNAEAHSLYEQILKDETLKEMAPEARMGLLLGLYHMGKYKEVMAQYEQQKDMKMPTKEGQARLLMLMGQTAYKLKEYQKGADFFLEAEKAVPYTQEAMQASFYRLLCYKELKQKDLPQRAQSFLNHYAKAFPTSELHDMVRLMAAESLFSSSPADAAKFYGSINFDKLPAKMRPDILYKSAWAVAQAGDRETAAKLLTTFIDGYPRDPRICEALTLRGDMYAKTKKETEALQDFDRVIARWPKEESAAAAWQRAAQIYAGRQDLANMAKYYEGLIKNFPKTSPAALAEAHFLLGRAAFDQGDFQSSISHMSEAKTLDPQKYGEQVNVLTVLSYHKLQDVNKLKEALETLQKENPAAVSRVPDVIPAWLGLQAYGMKDLETADKYMTWATQNDQLQNVKKVIWRNLAKVRLALKKYDRALVASNNFLKVEDQPYRRADGMLDKASILLGLGKYAEARKTAEEALALGVEGPLMASLKIVLGDISYAEKKFDEAAKHYGVTAELFVNDAELKPKALFKAAEALDKAGRKSEASQYRARLQKEFPDWKQEGESLPPDAR</sequence>
<evidence type="ECO:0000256" key="2">
    <source>
        <dbReference type="SAM" id="SignalP"/>
    </source>
</evidence>
<keyword evidence="2" id="KW-0732">Signal</keyword>
<feature type="repeat" description="TPR" evidence="1">
    <location>
        <begin position="541"/>
        <end position="574"/>
    </location>
</feature>
<name>A0ABM7ZE05_9BACT</name>
<proteinExistence type="predicted"/>
<feature type="repeat" description="TPR" evidence="1">
    <location>
        <begin position="465"/>
        <end position="498"/>
    </location>
</feature>
<dbReference type="InterPro" id="IPR011990">
    <property type="entry name" value="TPR-like_helical_dom_sf"/>
</dbReference>
<organism evidence="3 4">
    <name type="scientific">Akkermansia biwaensis</name>
    <dbReference type="NCBI Taxonomy" id="2946555"/>
    <lineage>
        <taxon>Bacteria</taxon>
        <taxon>Pseudomonadati</taxon>
        <taxon>Verrucomicrobiota</taxon>
        <taxon>Verrucomicrobiia</taxon>
        <taxon>Verrucomicrobiales</taxon>
        <taxon>Akkermansiaceae</taxon>
        <taxon>Akkermansia</taxon>
    </lineage>
</organism>
<dbReference type="PANTHER" id="PTHR12558:SF13">
    <property type="entry name" value="CELL DIVISION CYCLE PROTEIN 27 HOMOLOG"/>
    <property type="match status" value="1"/>
</dbReference>
<dbReference type="Pfam" id="PF13432">
    <property type="entry name" value="TPR_16"/>
    <property type="match status" value="4"/>
</dbReference>
<reference evidence="3" key="1">
    <citation type="submission" date="2022-06" db="EMBL/GenBank/DDBJ databases">
        <title>Akkermansia biwalacus sp. nov., an anaerobic mucin-degrading bacterium isolated from human intestine.</title>
        <authorList>
            <person name="Kobayashi Y."/>
            <person name="Inoue S."/>
            <person name="Kawahara T."/>
            <person name="Kohda N."/>
        </authorList>
    </citation>
    <scope>NUCLEOTIDE SEQUENCE</scope>
    <source>
        <strain evidence="3">WON2089</strain>
    </source>
</reference>
<dbReference type="SMART" id="SM00028">
    <property type="entry name" value="TPR"/>
    <property type="match status" value="9"/>
</dbReference>
<protein>
    <recommendedName>
        <fullName evidence="5">Tetratricopeptide repeat protein</fullName>
    </recommendedName>
</protein>